<evidence type="ECO:0000259" key="3">
    <source>
        <dbReference type="Pfam" id="PF00501"/>
    </source>
</evidence>
<evidence type="ECO:0000313" key="6">
    <source>
        <dbReference type="Proteomes" id="UP001500908"/>
    </source>
</evidence>
<keyword evidence="6" id="KW-1185">Reference proteome</keyword>
<dbReference type="Gene3D" id="3.40.50.980">
    <property type="match status" value="2"/>
</dbReference>
<dbReference type="InterPro" id="IPR000873">
    <property type="entry name" value="AMP-dep_synth/lig_dom"/>
</dbReference>
<dbReference type="InterPro" id="IPR011963">
    <property type="entry name" value="DHB_AMP_lig"/>
</dbReference>
<dbReference type="PROSITE" id="PS00455">
    <property type="entry name" value="AMP_BINDING"/>
    <property type="match status" value="1"/>
</dbReference>
<dbReference type="CDD" id="cd05920">
    <property type="entry name" value="23DHB-AMP_lg"/>
    <property type="match status" value="1"/>
</dbReference>
<sequence>MLAGCTPWPEAVAARYRADGYWRGETLSAFLRERAQRFAERTAVVAGDTRWSYAELDARADRLATGLATMGIRAGDRVVLQLPNIAEVFEVVFALYRLGALPVFALPAHRYSEISYLCSFTEATALIIADRHAGFDYRAMAADIVAADSGAAPRVIVVGDPGEFADSADSAGFVALEQVRADEADPAVLAAPDPGDVAFLQLSGGTTGLPKLIPRTHDDYLYSVRASADICALSPETVYLGTLPIVHNFPMSSPGFLGVFHTGGRVVLAPDPSPETCLRLIETEGVTVSAVVPPVALLWLDAVAGGAQAHRDLSSLRLLQVGGAKFSEEAARRVEPTLGCSLQQVFGMAEGLVNYTRLDDSPETVVTTQGRPISAADEVRVVDDHDRPVPMGQAGHLLTRGPYTIRGYYNVPEHNATAFTADGFYRTGDIVRRTPDGYLVVEGRAKDQINRGGEKVAAEEIENHILAHPAVHDAAVVAMPDAFLGERICAYVIPRGQAPERAELLGFLRRRGLAAYKIPDRVEFAERFPATGVGKVSKRDLRTAVAAELARAAGR</sequence>
<dbReference type="InterPro" id="IPR045851">
    <property type="entry name" value="AMP-bd_C_sf"/>
</dbReference>
<reference evidence="6" key="1">
    <citation type="journal article" date="2019" name="Int. J. Syst. Evol. Microbiol.">
        <title>The Global Catalogue of Microorganisms (GCM) 10K type strain sequencing project: providing services to taxonomists for standard genome sequencing and annotation.</title>
        <authorList>
            <consortium name="The Broad Institute Genomics Platform"/>
            <consortium name="The Broad Institute Genome Sequencing Center for Infectious Disease"/>
            <person name="Wu L."/>
            <person name="Ma J."/>
        </authorList>
    </citation>
    <scope>NUCLEOTIDE SEQUENCE [LARGE SCALE GENOMIC DNA]</scope>
    <source>
        <strain evidence="6">JCM 17137</strain>
    </source>
</reference>
<dbReference type="InterPro" id="IPR025110">
    <property type="entry name" value="AMP-bd_C"/>
</dbReference>
<name>A0ABP7F364_9ACTN</name>
<dbReference type="Pfam" id="PF00501">
    <property type="entry name" value="AMP-binding"/>
    <property type="match status" value="1"/>
</dbReference>
<evidence type="ECO:0000259" key="4">
    <source>
        <dbReference type="Pfam" id="PF13193"/>
    </source>
</evidence>
<dbReference type="Gene3D" id="3.30.300.30">
    <property type="match status" value="1"/>
</dbReference>
<dbReference type="PANTHER" id="PTHR43767">
    <property type="entry name" value="LONG-CHAIN-FATTY-ACID--COA LIGASE"/>
    <property type="match status" value="1"/>
</dbReference>
<keyword evidence="2" id="KW-0436">Ligase</keyword>
<dbReference type="InterPro" id="IPR050237">
    <property type="entry name" value="ATP-dep_AMP-bd_enzyme"/>
</dbReference>
<comment type="caution">
    <text evidence="5">The sequence shown here is derived from an EMBL/GenBank/DDBJ whole genome shotgun (WGS) entry which is preliminary data.</text>
</comment>
<dbReference type="RefSeq" id="WP_344967332.1">
    <property type="nucleotide sequence ID" value="NZ_BAABDD010000002.1"/>
</dbReference>
<dbReference type="NCBIfam" id="TIGR02275">
    <property type="entry name" value="DHB_AMP_lig"/>
    <property type="match status" value="1"/>
</dbReference>
<evidence type="ECO:0000256" key="1">
    <source>
        <dbReference type="ARBA" id="ARBA00004924"/>
    </source>
</evidence>
<dbReference type="SUPFAM" id="SSF56801">
    <property type="entry name" value="Acetyl-CoA synthetase-like"/>
    <property type="match status" value="1"/>
</dbReference>
<dbReference type="Proteomes" id="UP001500908">
    <property type="component" value="Unassembled WGS sequence"/>
</dbReference>
<proteinExistence type="predicted"/>
<dbReference type="Gene3D" id="2.30.38.10">
    <property type="entry name" value="Luciferase, Domain 3"/>
    <property type="match status" value="1"/>
</dbReference>
<dbReference type="EMBL" id="BAABDD010000002">
    <property type="protein sequence ID" value="GAA3728659.1"/>
    <property type="molecule type" value="Genomic_DNA"/>
</dbReference>
<evidence type="ECO:0000256" key="2">
    <source>
        <dbReference type="ARBA" id="ARBA00022598"/>
    </source>
</evidence>
<dbReference type="Pfam" id="PF13193">
    <property type="entry name" value="AMP-binding_C"/>
    <property type="match status" value="1"/>
</dbReference>
<feature type="domain" description="AMP-binding enzyme C-terminal" evidence="4">
    <location>
        <begin position="460"/>
        <end position="535"/>
    </location>
</feature>
<dbReference type="PANTHER" id="PTHR43767:SF1">
    <property type="entry name" value="NONRIBOSOMAL PEPTIDE SYNTHASE PES1 (EUROFUNG)-RELATED"/>
    <property type="match status" value="1"/>
</dbReference>
<organism evidence="5 6">
    <name type="scientific">Salinactinospora qingdaonensis</name>
    <dbReference type="NCBI Taxonomy" id="702744"/>
    <lineage>
        <taxon>Bacteria</taxon>
        <taxon>Bacillati</taxon>
        <taxon>Actinomycetota</taxon>
        <taxon>Actinomycetes</taxon>
        <taxon>Streptosporangiales</taxon>
        <taxon>Nocardiopsidaceae</taxon>
        <taxon>Salinactinospora</taxon>
    </lineage>
</organism>
<evidence type="ECO:0000313" key="5">
    <source>
        <dbReference type="EMBL" id="GAA3728659.1"/>
    </source>
</evidence>
<dbReference type="InterPro" id="IPR020845">
    <property type="entry name" value="AMP-binding_CS"/>
</dbReference>
<comment type="pathway">
    <text evidence="1">Siderophore biosynthesis.</text>
</comment>
<protein>
    <submittedName>
        <fullName evidence="5">(2,3-dihydroxybenzoyl)adenylate synthase</fullName>
    </submittedName>
</protein>
<feature type="domain" description="AMP-dependent synthetase/ligase" evidence="3">
    <location>
        <begin position="31"/>
        <end position="409"/>
    </location>
</feature>
<accession>A0ABP7F364</accession>
<gene>
    <name evidence="5" type="ORF">GCM10022402_06640</name>
</gene>